<dbReference type="HAMAP" id="MF_01895">
    <property type="entry name" value="RNase_R"/>
    <property type="match status" value="1"/>
</dbReference>
<dbReference type="InterPro" id="IPR001900">
    <property type="entry name" value="RNase_II/R"/>
</dbReference>
<comment type="function">
    <text evidence="8">3'-5' exoribonuclease that releases 5'-nucleoside monophosphates and is involved in maturation of structured RNAs.</text>
</comment>
<comment type="similarity">
    <text evidence="8">Belongs to the RNR ribonuclease family. RNase R subfamily.</text>
</comment>
<dbReference type="GO" id="GO:0003723">
    <property type="term" value="F:RNA binding"/>
    <property type="evidence" value="ECO:0007669"/>
    <property type="project" value="UniProtKB-UniRule"/>
</dbReference>
<dbReference type="CDD" id="cd04471">
    <property type="entry name" value="S1_RNase_R"/>
    <property type="match status" value="1"/>
</dbReference>
<dbReference type="InterPro" id="IPR040476">
    <property type="entry name" value="CSD2"/>
</dbReference>
<evidence type="ECO:0000256" key="1">
    <source>
        <dbReference type="ARBA" id="ARBA00001849"/>
    </source>
</evidence>
<dbReference type="InterPro" id="IPR022966">
    <property type="entry name" value="RNase_II/R_CS"/>
</dbReference>
<dbReference type="EC" id="3.1.13.1" evidence="8"/>
<evidence type="ECO:0000256" key="7">
    <source>
        <dbReference type="ARBA" id="ARBA00022884"/>
    </source>
</evidence>
<organism evidence="10 11">
    <name type="scientific">Anaerorhabdus furcosa</name>
    <dbReference type="NCBI Taxonomy" id="118967"/>
    <lineage>
        <taxon>Bacteria</taxon>
        <taxon>Bacillati</taxon>
        <taxon>Bacillota</taxon>
        <taxon>Erysipelotrichia</taxon>
        <taxon>Erysipelotrichales</taxon>
        <taxon>Erysipelotrichaceae</taxon>
        <taxon>Anaerorhabdus</taxon>
    </lineage>
</organism>
<dbReference type="RefSeq" id="WP_200804727.1">
    <property type="nucleotide sequence ID" value="NZ_FUWY01000001.1"/>
</dbReference>
<name>A0A1T4K3T3_9FIRM</name>
<dbReference type="PANTHER" id="PTHR23355">
    <property type="entry name" value="RIBONUCLEASE"/>
    <property type="match status" value="1"/>
</dbReference>
<keyword evidence="5 8" id="KW-0378">Hydrolase</keyword>
<keyword evidence="4 8" id="KW-0540">Nuclease</keyword>
<dbReference type="Pfam" id="PF08206">
    <property type="entry name" value="OB_RNB"/>
    <property type="match status" value="1"/>
</dbReference>
<evidence type="ECO:0000313" key="10">
    <source>
        <dbReference type="EMBL" id="SJZ37081.1"/>
    </source>
</evidence>
<dbReference type="NCBIfam" id="TIGR02063">
    <property type="entry name" value="RNase_R"/>
    <property type="match status" value="1"/>
</dbReference>
<sequence length="710" mass="81997">MEMMELKNKIITKIENGKLAYYDMEKLAKELDCTSTSDFVLLNKALNELEDDYVIARNPKNFFMTAIQAGIYVGKISINRKGFGFLDLDQDNSIHISLEDLRGAMDKDEVVVKLFKLDSNEGEVVKILKRNTEICIGTFIVRKTGTIVELDDERLKGRIVVKNLSKFKVVTGTKAQFKILKIFKNTIELEILQLLGHKDDPGVDVLSILLQHDIQPEFDVEAIKQAESISQEVLPEQKIGRRDCTNMIVVTIDGDDSKDFDDAISITKEEDKYRLWVHIADVSYYVTENSPLDVEAENRGTSTYVTDRVVPMLPRILSNGICSLNPKVERLTLTCEMLIDESGEVSSYEIYPSFIRSTERMTYNNVNKILDNDPVVMRKYEHLGDLFENMKVCASRIRKNREKQGAIDFDKEEAKIIVDKNGKVKDIQLRERGESERIIEDFMICANVTVAKHMKWLEIPSLYRVHEQPLAKKLREFAKVALIMGHKFKGNMEDIRPLEIQKALNEFKDEPEYPVISTLMLRSMQKAKYDSKCLGHFGLALDEYLHFTSPIRRYPDLIVHRMLRKYSFNQCLDVNEINNDELKMEKLGLETSERERASIEAERDVEDMKKAEFMQNKIGLTFDAVISSVTKFGFFVELPNTVEGLVHVQSLSDDYYRYDESGYQLIGERTGTTYKLGQEVRVKLIDASKEKQTIDFIIYKDKKKKKQRWI</sequence>
<dbReference type="Proteomes" id="UP000243297">
    <property type="component" value="Unassembled WGS sequence"/>
</dbReference>
<dbReference type="InterPro" id="IPR011805">
    <property type="entry name" value="RNase_R"/>
</dbReference>
<dbReference type="InterPro" id="IPR004476">
    <property type="entry name" value="RNase_II/RNase_R"/>
</dbReference>
<keyword evidence="11" id="KW-1185">Reference proteome</keyword>
<dbReference type="AlphaFoldDB" id="A0A1T4K3T3"/>
<evidence type="ECO:0000259" key="9">
    <source>
        <dbReference type="PROSITE" id="PS50126"/>
    </source>
</evidence>
<evidence type="ECO:0000256" key="2">
    <source>
        <dbReference type="ARBA" id="ARBA00004496"/>
    </source>
</evidence>
<dbReference type="InterPro" id="IPR013223">
    <property type="entry name" value="RNase_B_OB_dom"/>
</dbReference>
<accession>A0A1T4K3T3</accession>
<dbReference type="PROSITE" id="PS01175">
    <property type="entry name" value="RIBONUCLEASE_II"/>
    <property type="match status" value="1"/>
</dbReference>
<dbReference type="GO" id="GO:0005829">
    <property type="term" value="C:cytosol"/>
    <property type="evidence" value="ECO:0007669"/>
    <property type="project" value="TreeGrafter"/>
</dbReference>
<evidence type="ECO:0000256" key="5">
    <source>
        <dbReference type="ARBA" id="ARBA00022801"/>
    </source>
</evidence>
<dbReference type="NCBIfam" id="TIGR00358">
    <property type="entry name" value="3_prime_RNase"/>
    <property type="match status" value="1"/>
</dbReference>
<comment type="subcellular location">
    <subcellularLocation>
        <location evidence="2 8">Cytoplasm</location>
    </subcellularLocation>
</comment>
<dbReference type="Pfam" id="PF00575">
    <property type="entry name" value="S1"/>
    <property type="match status" value="1"/>
</dbReference>
<reference evidence="11" key="1">
    <citation type="submission" date="2017-02" db="EMBL/GenBank/DDBJ databases">
        <authorList>
            <person name="Varghese N."/>
            <person name="Submissions S."/>
        </authorList>
    </citation>
    <scope>NUCLEOTIDE SEQUENCE [LARGE SCALE GENOMIC DNA]</scope>
    <source>
        <strain evidence="11">ATCC 25662</strain>
    </source>
</reference>
<protein>
    <recommendedName>
        <fullName evidence="8">Ribonuclease R</fullName>
        <shortName evidence="8">RNase R</shortName>
        <ecNumber evidence="8">3.1.13.1</ecNumber>
    </recommendedName>
</protein>
<evidence type="ECO:0000256" key="8">
    <source>
        <dbReference type="HAMAP-Rule" id="MF_01895"/>
    </source>
</evidence>
<keyword evidence="6 8" id="KW-0269">Exonuclease</keyword>
<dbReference type="PANTHER" id="PTHR23355:SF9">
    <property type="entry name" value="DIS3-LIKE EXONUCLEASE 2"/>
    <property type="match status" value="1"/>
</dbReference>
<dbReference type="Pfam" id="PF17876">
    <property type="entry name" value="CSD2"/>
    <property type="match status" value="1"/>
</dbReference>
<evidence type="ECO:0000256" key="6">
    <source>
        <dbReference type="ARBA" id="ARBA00022839"/>
    </source>
</evidence>
<gene>
    <name evidence="8" type="primary">rnr</name>
    <name evidence="10" type="ORF">SAMN02745191_0286</name>
</gene>
<dbReference type="InterPro" id="IPR050180">
    <property type="entry name" value="RNR_Ribonuclease"/>
</dbReference>
<keyword evidence="3 8" id="KW-0963">Cytoplasm</keyword>
<feature type="domain" description="S1 motif" evidence="9">
    <location>
        <begin position="619"/>
        <end position="699"/>
    </location>
</feature>
<dbReference type="GO" id="GO:0008859">
    <property type="term" value="F:exoribonuclease II activity"/>
    <property type="evidence" value="ECO:0007669"/>
    <property type="project" value="UniProtKB-UniRule"/>
</dbReference>
<comment type="catalytic activity">
    <reaction evidence="1 8">
        <text>Exonucleolytic cleavage in the 3'- to 5'-direction to yield nucleoside 5'-phosphates.</text>
        <dbReference type="EC" id="3.1.13.1"/>
    </reaction>
</comment>
<evidence type="ECO:0000313" key="11">
    <source>
        <dbReference type="Proteomes" id="UP000243297"/>
    </source>
</evidence>
<dbReference type="Gene3D" id="2.40.50.140">
    <property type="entry name" value="Nucleic acid-binding proteins"/>
    <property type="match status" value="2"/>
</dbReference>
<keyword evidence="7 8" id="KW-0694">RNA-binding</keyword>
<evidence type="ECO:0000256" key="4">
    <source>
        <dbReference type="ARBA" id="ARBA00022722"/>
    </source>
</evidence>
<dbReference type="GO" id="GO:0006402">
    <property type="term" value="P:mRNA catabolic process"/>
    <property type="evidence" value="ECO:0007669"/>
    <property type="project" value="TreeGrafter"/>
</dbReference>
<dbReference type="SMART" id="SM00316">
    <property type="entry name" value="S1"/>
    <property type="match status" value="1"/>
</dbReference>
<proteinExistence type="inferred from homology"/>
<evidence type="ECO:0000256" key="3">
    <source>
        <dbReference type="ARBA" id="ARBA00022490"/>
    </source>
</evidence>
<dbReference type="SMART" id="SM00955">
    <property type="entry name" value="RNB"/>
    <property type="match status" value="1"/>
</dbReference>
<dbReference type="InterPro" id="IPR012340">
    <property type="entry name" value="NA-bd_OB-fold"/>
</dbReference>
<dbReference type="PROSITE" id="PS50126">
    <property type="entry name" value="S1"/>
    <property type="match status" value="1"/>
</dbReference>
<dbReference type="STRING" id="118967.SAMN02745191_0286"/>
<dbReference type="InterPro" id="IPR003029">
    <property type="entry name" value="S1_domain"/>
</dbReference>
<dbReference type="EMBL" id="FUWY01000001">
    <property type="protein sequence ID" value="SJZ37081.1"/>
    <property type="molecule type" value="Genomic_DNA"/>
</dbReference>
<dbReference type="SUPFAM" id="SSF50249">
    <property type="entry name" value="Nucleic acid-binding proteins"/>
    <property type="match status" value="4"/>
</dbReference>
<dbReference type="Pfam" id="PF00773">
    <property type="entry name" value="RNB"/>
    <property type="match status" value="1"/>
</dbReference>